<accession>A0A2P4ZGP4</accession>
<dbReference type="GeneID" id="36347711"/>
<dbReference type="AlphaFoldDB" id="A0A2P4ZGP4"/>
<dbReference type="RefSeq" id="XP_024405108.1">
    <property type="nucleotide sequence ID" value="XM_024550143.1"/>
</dbReference>
<proteinExistence type="predicted"/>
<dbReference type="Proteomes" id="UP000054821">
    <property type="component" value="Unassembled WGS sequence"/>
</dbReference>
<comment type="caution">
    <text evidence="1">The sequence shown here is derived from an EMBL/GenBank/DDBJ whole genome shotgun (WGS) entry which is preliminary data.</text>
</comment>
<organism evidence="1 2">
    <name type="scientific">Trichoderma gamsii</name>
    <dbReference type="NCBI Taxonomy" id="398673"/>
    <lineage>
        <taxon>Eukaryota</taxon>
        <taxon>Fungi</taxon>
        <taxon>Dikarya</taxon>
        <taxon>Ascomycota</taxon>
        <taxon>Pezizomycotina</taxon>
        <taxon>Sordariomycetes</taxon>
        <taxon>Hypocreomycetidae</taxon>
        <taxon>Hypocreales</taxon>
        <taxon>Hypocreaceae</taxon>
        <taxon>Trichoderma</taxon>
    </lineage>
</organism>
<sequence length="124" mass="14145">MALALCSATMAQLNLGEMEDMSSHISSEYLEKECNRLRALTSYRENPSVEGALTSFFLHVYHARADNRNASMLFLQEGISIARLLRLDRIESEPNQLPNGWDDDPTTVVAQKRLVYILLWVSER</sequence>
<dbReference type="EMBL" id="JPDN02000029">
    <property type="protein sequence ID" value="PON23465.1"/>
    <property type="molecule type" value="Genomic_DNA"/>
</dbReference>
<gene>
    <name evidence="1" type="ORF">TGAM01_v207699</name>
</gene>
<keyword evidence="2" id="KW-1185">Reference proteome</keyword>
<evidence type="ECO:0000313" key="2">
    <source>
        <dbReference type="Proteomes" id="UP000054821"/>
    </source>
</evidence>
<reference evidence="1 2" key="1">
    <citation type="journal article" date="2016" name="Genome Announc.">
        <title>Draft Whole-Genome Sequence of Trichoderma gamsii T6085, a Promising Biocontrol Agent of Fusarium Head Blight on Wheat.</title>
        <authorList>
            <person name="Baroncelli R."/>
            <person name="Zapparata A."/>
            <person name="Piaggeschi G."/>
            <person name="Sarrocco S."/>
            <person name="Vannacci G."/>
        </authorList>
    </citation>
    <scope>NUCLEOTIDE SEQUENCE [LARGE SCALE GENOMIC DNA]</scope>
    <source>
        <strain evidence="1 2">T6085</strain>
    </source>
</reference>
<evidence type="ECO:0008006" key="3">
    <source>
        <dbReference type="Google" id="ProtNLM"/>
    </source>
</evidence>
<evidence type="ECO:0000313" key="1">
    <source>
        <dbReference type="EMBL" id="PON23465.1"/>
    </source>
</evidence>
<name>A0A2P4ZGP4_9HYPO</name>
<protein>
    <recommendedName>
        <fullName evidence="3">Transcription factor domain-containing protein</fullName>
    </recommendedName>
</protein>